<protein>
    <submittedName>
        <fullName evidence="2">ABC transporter substrate-binding protein</fullName>
    </submittedName>
</protein>
<dbReference type="PROSITE" id="PS51257">
    <property type="entry name" value="PROKAR_LIPOPROTEIN"/>
    <property type="match status" value="1"/>
</dbReference>
<dbReference type="RefSeq" id="WP_125597267.1">
    <property type="nucleotide sequence ID" value="NZ_JBHSSM010000024.1"/>
</dbReference>
<sequence length="585" mass="63814">MKKSKIALLATAAAAIALILGGCGKSSETSNKTAAEKDDGKLMKVTVYDDLANYQGNAKGWFAKMVKDKFNIEMNIVAPNVAGGGSTLFDTRSAAGNLGDIIITGSGNGRAKKLVKAGLISDMTPYLKGMKYIKQYSGATDALQKVAGQTSGVWGVPSSVSASSPTSASEGTEPTFGPYIRWDYYKKIGYPEINNMDDMVSVLKDMQAEARKENPGKKIYALSLFKDWDGNMMNNAKQPTCFYGYDELGFVLAKANGDDYQDITQTNGQYVKALRFFNKAEQAGLVDPESSTQNYDTMYAKYQEGNVLFSFWPWLGQAAFNTTENKEAGKGFMIAPLKNMKIFSYGNTTNGTQTFIAIGSKAKNKQRLVKFINWLYSPEGVAAAGAQTGGTSGPEGLTWKMKDGEPVLTDFGKKVFLEGGANVPAKWGSGKYTDGVSQLNYPAVAPNDINPETKYSYSYTLWPSVLKATKTALDTDWSDHMGGATTTMDYLKKNKKILVAPGASYVTPEESSEISSLRGQIKTQIVNESWKMVFAKNDSEFDSMLTSMQKTVKGLDYASVLKVDMKNAKDQNKERVAIKKEYANK</sequence>
<dbReference type="Gene3D" id="3.40.190.10">
    <property type="entry name" value="Periplasmic binding protein-like II"/>
    <property type="match status" value="2"/>
</dbReference>
<keyword evidence="3" id="KW-1185">Reference proteome</keyword>
<dbReference type="InterPro" id="IPR050490">
    <property type="entry name" value="Bact_solute-bd_prot1"/>
</dbReference>
<dbReference type="PANTHER" id="PTHR43649">
    <property type="entry name" value="ARABINOSE-BINDING PROTEIN-RELATED"/>
    <property type="match status" value="1"/>
</dbReference>
<accession>A0ABW1US45</accession>
<feature type="chain" id="PRO_5046007288" evidence="1">
    <location>
        <begin position="23"/>
        <end position="585"/>
    </location>
</feature>
<dbReference type="PANTHER" id="PTHR43649:SF12">
    <property type="entry name" value="DIACETYLCHITOBIOSE BINDING PROTEIN DASA"/>
    <property type="match status" value="1"/>
</dbReference>
<evidence type="ECO:0000256" key="1">
    <source>
        <dbReference type="SAM" id="SignalP"/>
    </source>
</evidence>
<feature type="signal peptide" evidence="1">
    <location>
        <begin position="1"/>
        <end position="22"/>
    </location>
</feature>
<dbReference type="Proteomes" id="UP001596310">
    <property type="component" value="Unassembled WGS sequence"/>
</dbReference>
<proteinExistence type="predicted"/>
<name>A0ABW1US45_9LACO</name>
<comment type="caution">
    <text evidence="2">The sequence shown here is derived from an EMBL/GenBank/DDBJ whole genome shotgun (WGS) entry which is preliminary data.</text>
</comment>
<keyword evidence="1" id="KW-0732">Signal</keyword>
<evidence type="ECO:0000313" key="2">
    <source>
        <dbReference type="EMBL" id="MFC6316103.1"/>
    </source>
</evidence>
<gene>
    <name evidence="2" type="ORF">ACFQHW_11060</name>
</gene>
<reference evidence="3" key="1">
    <citation type="journal article" date="2019" name="Int. J. Syst. Evol. Microbiol.">
        <title>The Global Catalogue of Microorganisms (GCM) 10K type strain sequencing project: providing services to taxonomists for standard genome sequencing and annotation.</title>
        <authorList>
            <consortium name="The Broad Institute Genomics Platform"/>
            <consortium name="The Broad Institute Genome Sequencing Center for Infectious Disease"/>
            <person name="Wu L."/>
            <person name="Ma J."/>
        </authorList>
    </citation>
    <scope>NUCLEOTIDE SEQUENCE [LARGE SCALE GENOMIC DNA]</scope>
    <source>
        <strain evidence="3">CCM 8897</strain>
    </source>
</reference>
<evidence type="ECO:0000313" key="3">
    <source>
        <dbReference type="Proteomes" id="UP001596310"/>
    </source>
</evidence>
<dbReference type="EMBL" id="JBHSSM010000024">
    <property type="protein sequence ID" value="MFC6316103.1"/>
    <property type="molecule type" value="Genomic_DNA"/>
</dbReference>
<dbReference type="SUPFAM" id="SSF53850">
    <property type="entry name" value="Periplasmic binding protein-like II"/>
    <property type="match status" value="1"/>
</dbReference>
<organism evidence="2 3">
    <name type="scientific">Lapidilactobacillus achengensis</name>
    <dbReference type="NCBI Taxonomy" id="2486000"/>
    <lineage>
        <taxon>Bacteria</taxon>
        <taxon>Bacillati</taxon>
        <taxon>Bacillota</taxon>
        <taxon>Bacilli</taxon>
        <taxon>Lactobacillales</taxon>
        <taxon>Lactobacillaceae</taxon>
        <taxon>Lapidilactobacillus</taxon>
    </lineage>
</organism>